<accession>A0A7S2K8Q3</accession>
<gene>
    <name evidence="1" type="ORF">LDAN0321_LOCUS6950</name>
</gene>
<reference evidence="1" key="1">
    <citation type="submission" date="2021-01" db="EMBL/GenBank/DDBJ databases">
        <authorList>
            <person name="Corre E."/>
            <person name="Pelletier E."/>
            <person name="Niang G."/>
            <person name="Scheremetjew M."/>
            <person name="Finn R."/>
            <person name="Kale V."/>
            <person name="Holt S."/>
            <person name="Cochrane G."/>
            <person name="Meng A."/>
            <person name="Brown T."/>
            <person name="Cohen L."/>
        </authorList>
    </citation>
    <scope>NUCLEOTIDE SEQUENCE</scope>
    <source>
        <strain evidence="1">B650</strain>
    </source>
</reference>
<dbReference type="EMBL" id="HBGY01010997">
    <property type="protein sequence ID" value="CAD9569659.1"/>
    <property type="molecule type" value="Transcribed_RNA"/>
</dbReference>
<organism evidence="1">
    <name type="scientific">Leptocylindrus danicus</name>
    <dbReference type="NCBI Taxonomy" id="163516"/>
    <lineage>
        <taxon>Eukaryota</taxon>
        <taxon>Sar</taxon>
        <taxon>Stramenopiles</taxon>
        <taxon>Ochrophyta</taxon>
        <taxon>Bacillariophyta</taxon>
        <taxon>Coscinodiscophyceae</taxon>
        <taxon>Chaetocerotophycidae</taxon>
        <taxon>Leptocylindrales</taxon>
        <taxon>Leptocylindraceae</taxon>
        <taxon>Leptocylindrus</taxon>
    </lineage>
</organism>
<dbReference type="AlphaFoldDB" id="A0A7S2K8Q3"/>
<name>A0A7S2K8Q3_9STRA</name>
<protein>
    <submittedName>
        <fullName evidence="1">Uncharacterized protein</fullName>
    </submittedName>
</protein>
<proteinExistence type="predicted"/>
<evidence type="ECO:0000313" key="1">
    <source>
        <dbReference type="EMBL" id="CAD9569659.1"/>
    </source>
</evidence>
<sequence length="100" mass="11623">MDWRSAGEIIDEKDTCEYSSTIVIETSCQRLSKSSITLSIHFHQTRRSHVPYPLIVIVRSYVLYQYESSYADKKNCLRSSSLQLKIMIPPHHVPFFKSSL</sequence>